<accession>A0ABR1R163</accession>
<evidence type="ECO:0000313" key="2">
    <source>
        <dbReference type="EMBL" id="KAK7995828.1"/>
    </source>
</evidence>
<keyword evidence="1" id="KW-0732">Signal</keyword>
<reference evidence="2 3" key="1">
    <citation type="submission" date="2023-01" db="EMBL/GenBank/DDBJ databases">
        <title>Analysis of 21 Apiospora genomes using comparative genomics revels a genus with tremendous synthesis potential of carbohydrate active enzymes and secondary metabolites.</title>
        <authorList>
            <person name="Sorensen T."/>
        </authorList>
    </citation>
    <scope>NUCLEOTIDE SEQUENCE [LARGE SCALE GENOMIC DNA]</scope>
    <source>
        <strain evidence="2 3">CBS 20057</strain>
    </source>
</reference>
<feature type="chain" id="PRO_5045594301" evidence="1">
    <location>
        <begin position="19"/>
        <end position="185"/>
    </location>
</feature>
<evidence type="ECO:0000256" key="1">
    <source>
        <dbReference type="SAM" id="SignalP"/>
    </source>
</evidence>
<evidence type="ECO:0000313" key="3">
    <source>
        <dbReference type="Proteomes" id="UP001396898"/>
    </source>
</evidence>
<name>A0ABR1R163_9PEZI</name>
<sequence>MLTPRFLLVAFAVSTAAASKLPFIQPEDGVYAVIIGEKGQEIHTSISNMSPAGGGQIRNPGTEDRSYLVWLWLQSPLTDLKHQLDENNAVIYTNFYSIRGGTVAFSCTDSYKRLWTENLTEFFGIITTRCGWYVAGSYMKQCIDSANNPLNADCADWNLPVVGCMNCYPGQDFCKNAEGSDKSRC</sequence>
<gene>
    <name evidence="2" type="ORF">PG991_015295</name>
</gene>
<feature type="signal peptide" evidence="1">
    <location>
        <begin position="1"/>
        <end position="18"/>
    </location>
</feature>
<protein>
    <submittedName>
        <fullName evidence="2">Uncharacterized protein</fullName>
    </submittedName>
</protein>
<comment type="caution">
    <text evidence="2">The sequence shown here is derived from an EMBL/GenBank/DDBJ whole genome shotgun (WGS) entry which is preliminary data.</text>
</comment>
<organism evidence="2 3">
    <name type="scientific">Apiospora marii</name>
    <dbReference type="NCBI Taxonomy" id="335849"/>
    <lineage>
        <taxon>Eukaryota</taxon>
        <taxon>Fungi</taxon>
        <taxon>Dikarya</taxon>
        <taxon>Ascomycota</taxon>
        <taxon>Pezizomycotina</taxon>
        <taxon>Sordariomycetes</taxon>
        <taxon>Xylariomycetidae</taxon>
        <taxon>Amphisphaeriales</taxon>
        <taxon>Apiosporaceae</taxon>
        <taxon>Apiospora</taxon>
    </lineage>
</organism>
<dbReference type="EMBL" id="JAQQWI010000022">
    <property type="protein sequence ID" value="KAK7995828.1"/>
    <property type="molecule type" value="Genomic_DNA"/>
</dbReference>
<keyword evidence="3" id="KW-1185">Reference proteome</keyword>
<proteinExistence type="predicted"/>
<dbReference type="Proteomes" id="UP001396898">
    <property type="component" value="Unassembled WGS sequence"/>
</dbReference>